<name>A0ABW5LBX6_9FLAO</name>
<sequence length="168" mass="19148">MKKVLTTILFIIGLLAFGQEDHLEQIDHQVNSINLNSELSVSEFDWVELTGIATDGGGILKIWRKNNDIRKIVQEIGLSYGRIRATIYLTNGIPIKVIETEENFGQTDDGLNYSKLDQVFKQEFFVFNWGMGEGKYKKTGKRVMSEGGCSHFENYEPIIERAKKAIKK</sequence>
<reference evidence="2" key="1">
    <citation type="journal article" date="2019" name="Int. J. Syst. Evol. Microbiol.">
        <title>The Global Catalogue of Microorganisms (GCM) 10K type strain sequencing project: providing services to taxonomists for standard genome sequencing and annotation.</title>
        <authorList>
            <consortium name="The Broad Institute Genomics Platform"/>
            <consortium name="The Broad Institute Genome Sequencing Center for Infectious Disease"/>
            <person name="Wu L."/>
            <person name="Ma J."/>
        </authorList>
    </citation>
    <scope>NUCLEOTIDE SEQUENCE [LARGE SCALE GENOMIC DNA]</scope>
    <source>
        <strain evidence="2">KCTC 52274</strain>
    </source>
</reference>
<proteinExistence type="predicted"/>
<gene>
    <name evidence="1" type="ORF">ACFSR1_00695</name>
</gene>
<evidence type="ECO:0000313" key="2">
    <source>
        <dbReference type="Proteomes" id="UP001597319"/>
    </source>
</evidence>
<protein>
    <submittedName>
        <fullName evidence="1">Uncharacterized protein</fullName>
    </submittedName>
</protein>
<accession>A0ABW5LBX6</accession>
<evidence type="ECO:0000313" key="1">
    <source>
        <dbReference type="EMBL" id="MFD2561163.1"/>
    </source>
</evidence>
<dbReference type="Proteomes" id="UP001597319">
    <property type="component" value="Unassembled WGS sequence"/>
</dbReference>
<keyword evidence="2" id="KW-1185">Reference proteome</keyword>
<comment type="caution">
    <text evidence="1">The sequence shown here is derived from an EMBL/GenBank/DDBJ whole genome shotgun (WGS) entry which is preliminary data.</text>
</comment>
<dbReference type="EMBL" id="JBHULE010000002">
    <property type="protein sequence ID" value="MFD2561163.1"/>
    <property type="molecule type" value="Genomic_DNA"/>
</dbReference>
<organism evidence="1 2">
    <name type="scientific">Aquimarina rubra</name>
    <dbReference type="NCBI Taxonomy" id="1920033"/>
    <lineage>
        <taxon>Bacteria</taxon>
        <taxon>Pseudomonadati</taxon>
        <taxon>Bacteroidota</taxon>
        <taxon>Flavobacteriia</taxon>
        <taxon>Flavobacteriales</taxon>
        <taxon>Flavobacteriaceae</taxon>
        <taxon>Aquimarina</taxon>
    </lineage>
</organism>
<dbReference type="RefSeq" id="WP_378288636.1">
    <property type="nucleotide sequence ID" value="NZ_JBHULE010000002.1"/>
</dbReference>